<dbReference type="AlphaFoldDB" id="A0A8S1PV23"/>
<comment type="caution">
    <text evidence="1">The sequence shown here is derived from an EMBL/GenBank/DDBJ whole genome shotgun (WGS) entry which is preliminary data.</text>
</comment>
<proteinExistence type="predicted"/>
<dbReference type="Proteomes" id="UP000688137">
    <property type="component" value="Unassembled WGS sequence"/>
</dbReference>
<organism evidence="1 2">
    <name type="scientific">Paramecium primaurelia</name>
    <dbReference type="NCBI Taxonomy" id="5886"/>
    <lineage>
        <taxon>Eukaryota</taxon>
        <taxon>Sar</taxon>
        <taxon>Alveolata</taxon>
        <taxon>Ciliophora</taxon>
        <taxon>Intramacronucleata</taxon>
        <taxon>Oligohymenophorea</taxon>
        <taxon>Peniculida</taxon>
        <taxon>Parameciidae</taxon>
        <taxon>Paramecium</taxon>
    </lineage>
</organism>
<reference evidence="1" key="1">
    <citation type="submission" date="2021-01" db="EMBL/GenBank/DDBJ databases">
        <authorList>
            <consortium name="Genoscope - CEA"/>
            <person name="William W."/>
        </authorList>
    </citation>
    <scope>NUCLEOTIDE SEQUENCE</scope>
</reference>
<dbReference type="EMBL" id="CAJJDM010000134">
    <property type="protein sequence ID" value="CAD8106478.1"/>
    <property type="molecule type" value="Genomic_DNA"/>
</dbReference>
<evidence type="ECO:0000313" key="1">
    <source>
        <dbReference type="EMBL" id="CAD8106478.1"/>
    </source>
</evidence>
<protein>
    <submittedName>
        <fullName evidence="1">Uncharacterized protein</fullName>
    </submittedName>
</protein>
<evidence type="ECO:0000313" key="2">
    <source>
        <dbReference type="Proteomes" id="UP000688137"/>
    </source>
</evidence>
<keyword evidence="2" id="KW-1185">Reference proteome</keyword>
<sequence>MNFFRCNCTNIEQGLDLPNSNLFIEQIILHSINQDEVISLTMDLNIILEGIKLNREKDCLLLQDLKDFKDDIHYTLTKLN</sequence>
<gene>
    <name evidence="1" type="ORF">PPRIM_AZ9-3.1.T1310009</name>
</gene>
<accession>A0A8S1PV23</accession>
<name>A0A8S1PV23_PARPR</name>